<feature type="region of interest" description="Disordered" evidence="1">
    <location>
        <begin position="52"/>
        <end position="74"/>
    </location>
</feature>
<name>A0AAE3JGX3_9FIRM</name>
<sequence>MRGRVSRMILSGLLAGCMVVTPIGAVYAEPMPAEAAVEITVEESAETEETLESIASETEEAPGETPEAAEPEETWEAVGQEIIVESGEVVVEEAEAASPEAGYSDPVKDFVARLYEYILQRRPDGDGLNAWTDVLKSGREQGAKVAQGFIESPEFQSRKMDDTTYLTILYKTFLNRDPDAAGLKAWQAVLDSGLSRMHVFRGFAESKEFTEICQRYGIQRGYAILNAPMDQNEGVTKFVVRCYRLCLGREADEDGLNAWCNALLTGQNTAKEVAHGFIFSEEYRAIDTHHSNYLELLYELLLGRKSDPEGYRSWNSQLTNAIPHLYVFNEFADSEEFQKICDSYGVISGCGTFVGRDALDIGEYYVRNFELLPGMLGLSACEDVIFQGLGTAYQSDWFYITYIPEEGAFSMANDGDYNIAFFGSYILEHFATVNNRMLKNGWEYIDCMKDDSGYYMLYYYAKMIDGKACVAQLQIDSMDYLRGWYMDNWMIETIASLGELEQ</sequence>
<evidence type="ECO:0000313" key="4">
    <source>
        <dbReference type="Proteomes" id="UP001198182"/>
    </source>
</evidence>
<dbReference type="Pfam" id="PF13946">
    <property type="entry name" value="DUF4214"/>
    <property type="match status" value="2"/>
</dbReference>
<accession>A0AAE3JGX3</accession>
<proteinExistence type="predicted"/>
<comment type="caution">
    <text evidence="3">The sequence shown here is derived from an EMBL/GenBank/DDBJ whole genome shotgun (WGS) entry which is preliminary data.</text>
</comment>
<dbReference type="AlphaFoldDB" id="A0AAE3JGX3"/>
<evidence type="ECO:0000259" key="2">
    <source>
        <dbReference type="Pfam" id="PF13946"/>
    </source>
</evidence>
<feature type="domain" description="DUF4214" evidence="2">
    <location>
        <begin position="146"/>
        <end position="211"/>
    </location>
</feature>
<dbReference type="Proteomes" id="UP001198182">
    <property type="component" value="Unassembled WGS sequence"/>
</dbReference>
<evidence type="ECO:0000313" key="3">
    <source>
        <dbReference type="EMBL" id="MCC2232357.1"/>
    </source>
</evidence>
<dbReference type="Gene3D" id="1.10.3130.20">
    <property type="entry name" value="Phycobilisome linker domain"/>
    <property type="match status" value="2"/>
</dbReference>
<organism evidence="3 4">
    <name type="scientific">Hominifimenecus microfluidus</name>
    <dbReference type="NCBI Taxonomy" id="2885348"/>
    <lineage>
        <taxon>Bacteria</taxon>
        <taxon>Bacillati</taxon>
        <taxon>Bacillota</taxon>
        <taxon>Clostridia</taxon>
        <taxon>Lachnospirales</taxon>
        <taxon>Lachnospiraceae</taxon>
        <taxon>Hominifimenecus</taxon>
    </lineage>
</organism>
<keyword evidence="4" id="KW-1185">Reference proteome</keyword>
<feature type="domain" description="DUF4214" evidence="2">
    <location>
        <begin position="279"/>
        <end position="339"/>
    </location>
</feature>
<dbReference type="InterPro" id="IPR025282">
    <property type="entry name" value="DUF4214"/>
</dbReference>
<reference evidence="3" key="1">
    <citation type="submission" date="2021-10" db="EMBL/GenBank/DDBJ databases">
        <title>Anaerobic single-cell dispensing facilitates the cultivation of human gut bacteria.</title>
        <authorList>
            <person name="Afrizal A."/>
        </authorList>
    </citation>
    <scope>NUCLEOTIDE SEQUENCE</scope>
    <source>
        <strain evidence="3">CLA-AA-H215</strain>
    </source>
</reference>
<evidence type="ECO:0000256" key="1">
    <source>
        <dbReference type="SAM" id="MobiDB-lite"/>
    </source>
</evidence>
<gene>
    <name evidence="3" type="ORF">LKD81_15385</name>
</gene>
<dbReference type="EMBL" id="JAJEQR010000063">
    <property type="protein sequence ID" value="MCC2232357.1"/>
    <property type="molecule type" value="Genomic_DNA"/>
</dbReference>
<protein>
    <submittedName>
        <fullName evidence="3">DUF4214 domain-containing protein</fullName>
    </submittedName>
</protein>
<dbReference type="RefSeq" id="WP_308454765.1">
    <property type="nucleotide sequence ID" value="NZ_JAJEQR010000063.1"/>
</dbReference>
<dbReference type="InterPro" id="IPR038255">
    <property type="entry name" value="PBS_linker_sf"/>
</dbReference>